<dbReference type="EMBL" id="QJJR01000002">
    <property type="protein sequence ID" value="PXW92558.1"/>
    <property type="molecule type" value="Genomic_DNA"/>
</dbReference>
<evidence type="ECO:0000313" key="2">
    <source>
        <dbReference type="Proteomes" id="UP000247922"/>
    </source>
</evidence>
<dbReference type="Proteomes" id="UP000247922">
    <property type="component" value="Unassembled WGS sequence"/>
</dbReference>
<protein>
    <submittedName>
        <fullName evidence="1">Uncharacterized protein YfkK (UPF0435 family)</fullName>
    </submittedName>
</protein>
<organism evidence="1 2">
    <name type="scientific">Streptohalobacillus salinus</name>
    <dbReference type="NCBI Taxonomy" id="621096"/>
    <lineage>
        <taxon>Bacteria</taxon>
        <taxon>Bacillati</taxon>
        <taxon>Bacillota</taxon>
        <taxon>Bacilli</taxon>
        <taxon>Bacillales</taxon>
        <taxon>Bacillaceae</taxon>
        <taxon>Streptohalobacillus</taxon>
    </lineage>
</organism>
<accession>A0A2V3WJ43</accession>
<dbReference type="AlphaFoldDB" id="A0A2V3WJ43"/>
<proteinExistence type="predicted"/>
<dbReference type="OrthoDB" id="2361695at2"/>
<sequence length="74" mass="8615">MDLSQPTQANLEYVLNGLAKKVNIVNEGLLNPEDYDLNQYEELKMLYDYCMRQQHLSVSETEAFVDTLKKCRKA</sequence>
<dbReference type="InterPro" id="IPR009507">
    <property type="entry name" value="UPF0435"/>
</dbReference>
<keyword evidence="2" id="KW-1185">Reference proteome</keyword>
<evidence type="ECO:0000313" key="1">
    <source>
        <dbReference type="EMBL" id="PXW92558.1"/>
    </source>
</evidence>
<comment type="caution">
    <text evidence="1">The sequence shown here is derived from an EMBL/GenBank/DDBJ whole genome shotgun (WGS) entry which is preliminary data.</text>
</comment>
<dbReference type="RefSeq" id="WP_110250438.1">
    <property type="nucleotide sequence ID" value="NZ_QJJR01000002.1"/>
</dbReference>
<reference evidence="1 2" key="1">
    <citation type="submission" date="2018-05" db="EMBL/GenBank/DDBJ databases">
        <title>Genomic Encyclopedia of Type Strains, Phase IV (KMG-IV): sequencing the most valuable type-strain genomes for metagenomic binning, comparative biology and taxonomic classification.</title>
        <authorList>
            <person name="Goeker M."/>
        </authorList>
    </citation>
    <scope>NUCLEOTIDE SEQUENCE [LARGE SCALE GENOMIC DNA]</scope>
    <source>
        <strain evidence="1 2">DSM 22440</strain>
    </source>
</reference>
<name>A0A2V3WJ43_9BACI</name>
<dbReference type="Pfam" id="PF06569">
    <property type="entry name" value="DUF1128"/>
    <property type="match status" value="1"/>
</dbReference>
<gene>
    <name evidence="1" type="ORF">DES38_102139</name>
</gene>